<organism evidence="1 2">
    <name type="scientific">Candidatus Colwellbacteria bacterium CG10_big_fil_rev_8_21_14_0_10_41_28</name>
    <dbReference type="NCBI Taxonomy" id="1974539"/>
    <lineage>
        <taxon>Bacteria</taxon>
        <taxon>Candidatus Colwelliibacteriota</taxon>
    </lineage>
</organism>
<comment type="caution">
    <text evidence="1">The sequence shown here is derived from an EMBL/GenBank/DDBJ whole genome shotgun (WGS) entry which is preliminary data.</text>
</comment>
<protein>
    <submittedName>
        <fullName evidence="1">Uncharacterized protein</fullName>
    </submittedName>
</protein>
<accession>A0A2H0VHA2</accession>
<reference evidence="2" key="1">
    <citation type="submission" date="2017-09" db="EMBL/GenBank/DDBJ databases">
        <title>Depth-based differentiation of microbial function through sediment-hosted aquifers and enrichment of novel symbionts in the deep terrestrial subsurface.</title>
        <authorList>
            <person name="Probst A.J."/>
            <person name="Ladd B."/>
            <person name="Jarett J.K."/>
            <person name="Geller-Mcgrath D.E."/>
            <person name="Sieber C.M.K."/>
            <person name="Emerson J.B."/>
            <person name="Anantharaman K."/>
            <person name="Thomas B.C."/>
            <person name="Malmstrom R."/>
            <person name="Stieglmeier M."/>
            <person name="Klingl A."/>
            <person name="Woyke T."/>
            <person name="Ryan C.M."/>
            <person name="Banfield J.F."/>
        </authorList>
    </citation>
    <scope>NUCLEOTIDE SEQUENCE [LARGE SCALE GENOMIC DNA]</scope>
</reference>
<proteinExistence type="predicted"/>
<evidence type="ECO:0000313" key="2">
    <source>
        <dbReference type="Proteomes" id="UP000230776"/>
    </source>
</evidence>
<evidence type="ECO:0000313" key="1">
    <source>
        <dbReference type="EMBL" id="PIR98497.1"/>
    </source>
</evidence>
<name>A0A2H0VHA2_9BACT</name>
<sequence>MNAVPDYIAELKKRSKDSKVYSEHQLVGLELAEILQDDSHKSLYMKLAKEYSKDKLLRLAKSIAERENVENKGAYFMKVLYSDEEDSKGKK</sequence>
<dbReference type="AlphaFoldDB" id="A0A2H0VHA2"/>
<dbReference type="Proteomes" id="UP000230776">
    <property type="component" value="Unassembled WGS sequence"/>
</dbReference>
<gene>
    <name evidence="1" type="ORF">COT88_01580</name>
</gene>
<dbReference type="EMBL" id="PFAG01000014">
    <property type="protein sequence ID" value="PIR98497.1"/>
    <property type="molecule type" value="Genomic_DNA"/>
</dbReference>